<name>A0A8J2UGY5_9BACT</name>
<accession>A0A8J2UGY5</accession>
<organism evidence="2 3">
    <name type="scientific">Puia dinghuensis</name>
    <dbReference type="NCBI Taxonomy" id="1792502"/>
    <lineage>
        <taxon>Bacteria</taxon>
        <taxon>Pseudomonadati</taxon>
        <taxon>Bacteroidota</taxon>
        <taxon>Chitinophagia</taxon>
        <taxon>Chitinophagales</taxon>
        <taxon>Chitinophagaceae</taxon>
        <taxon>Puia</taxon>
    </lineage>
</organism>
<comment type="caution">
    <text evidence="2">The sequence shown here is derived from an EMBL/GenBank/DDBJ whole genome shotgun (WGS) entry which is preliminary data.</text>
</comment>
<keyword evidence="1" id="KW-0808">Transferase</keyword>
<dbReference type="Gene3D" id="3.40.50.2000">
    <property type="entry name" value="Glycogen Phosphorylase B"/>
    <property type="match status" value="1"/>
</dbReference>
<evidence type="ECO:0000313" key="2">
    <source>
        <dbReference type="EMBL" id="GGB16500.1"/>
    </source>
</evidence>
<dbReference type="AlphaFoldDB" id="A0A8J2UGY5"/>
<sequence>MDFVIVGLQAWYYELGSNCKNIALELSKQHRVLYINMPLDRRTIFQKKDDPRIAKHLDLVRRRHTEVVQLGPNLWNYSPTTVLESINWLPSNFLFRFFNKINNRRLAADIRKAVDILGFKDYILFNDNDIFRSFYLKELLQPKLYIYYSRDNLLAVPYWKKHGTAFEPPHIAKADVGVANSIYLAGYLRQYNPKSYYIGQGCSLAVFNPNASYPLPDDLQGIPHPIIGYVGAIVNIRIDIRIILEIARTRPDWHIVMVGPEDDFFAGSTLHTLPNVHFLGRKDLATLPAYIAHCDVCINPQLINEMTIGNYPLKIDEYLAMGKPVVATRTVTMKLFEAHTYLADTPEEYVPLIEKAITENNATLQAERIRFANEHTWENVLKEFYRVISNHHAYE</sequence>
<proteinExistence type="predicted"/>
<dbReference type="PANTHER" id="PTHR46401">
    <property type="entry name" value="GLYCOSYLTRANSFERASE WBBK-RELATED"/>
    <property type="match status" value="1"/>
</dbReference>
<evidence type="ECO:0008006" key="4">
    <source>
        <dbReference type="Google" id="ProtNLM"/>
    </source>
</evidence>
<reference evidence="2" key="2">
    <citation type="submission" date="2020-09" db="EMBL/GenBank/DDBJ databases">
        <authorList>
            <person name="Sun Q."/>
            <person name="Zhou Y."/>
        </authorList>
    </citation>
    <scope>NUCLEOTIDE SEQUENCE</scope>
    <source>
        <strain evidence="2">CGMCC 1.15448</strain>
    </source>
</reference>
<evidence type="ECO:0000256" key="1">
    <source>
        <dbReference type="ARBA" id="ARBA00022679"/>
    </source>
</evidence>
<dbReference type="GO" id="GO:0009103">
    <property type="term" value="P:lipopolysaccharide biosynthetic process"/>
    <property type="evidence" value="ECO:0007669"/>
    <property type="project" value="TreeGrafter"/>
</dbReference>
<dbReference type="RefSeq" id="WP_188936141.1">
    <property type="nucleotide sequence ID" value="NZ_BMJC01000005.1"/>
</dbReference>
<protein>
    <recommendedName>
        <fullName evidence="4">Glycosyltransferase family 1 protein</fullName>
    </recommendedName>
</protein>
<evidence type="ECO:0000313" key="3">
    <source>
        <dbReference type="Proteomes" id="UP000607559"/>
    </source>
</evidence>
<dbReference type="PANTHER" id="PTHR46401:SF2">
    <property type="entry name" value="GLYCOSYLTRANSFERASE WBBK-RELATED"/>
    <property type="match status" value="1"/>
</dbReference>
<gene>
    <name evidence="2" type="ORF">GCM10011511_45400</name>
</gene>
<keyword evidence="3" id="KW-1185">Reference proteome</keyword>
<dbReference type="Proteomes" id="UP000607559">
    <property type="component" value="Unassembled WGS sequence"/>
</dbReference>
<dbReference type="Pfam" id="PF13692">
    <property type="entry name" value="Glyco_trans_1_4"/>
    <property type="match status" value="1"/>
</dbReference>
<reference evidence="2" key="1">
    <citation type="journal article" date="2014" name="Int. J. Syst. Evol. Microbiol.">
        <title>Complete genome sequence of Corynebacterium casei LMG S-19264T (=DSM 44701T), isolated from a smear-ripened cheese.</title>
        <authorList>
            <consortium name="US DOE Joint Genome Institute (JGI-PGF)"/>
            <person name="Walter F."/>
            <person name="Albersmeier A."/>
            <person name="Kalinowski J."/>
            <person name="Ruckert C."/>
        </authorList>
    </citation>
    <scope>NUCLEOTIDE SEQUENCE</scope>
    <source>
        <strain evidence="2">CGMCC 1.15448</strain>
    </source>
</reference>
<dbReference type="SUPFAM" id="SSF53756">
    <property type="entry name" value="UDP-Glycosyltransferase/glycogen phosphorylase"/>
    <property type="match status" value="1"/>
</dbReference>
<dbReference type="EMBL" id="BMJC01000005">
    <property type="protein sequence ID" value="GGB16500.1"/>
    <property type="molecule type" value="Genomic_DNA"/>
</dbReference>
<dbReference type="GO" id="GO:0016757">
    <property type="term" value="F:glycosyltransferase activity"/>
    <property type="evidence" value="ECO:0007669"/>
    <property type="project" value="TreeGrafter"/>
</dbReference>